<protein>
    <submittedName>
        <fullName evidence="1">Uncharacterized protein</fullName>
    </submittedName>
</protein>
<proteinExistence type="predicted"/>
<dbReference type="RefSeq" id="WP_222975372.1">
    <property type="nucleotide sequence ID" value="NZ_JAINVZ010000004.1"/>
</dbReference>
<organism evidence="1 2">
    <name type="scientific">Streptantibioticus parmotrematis</name>
    <dbReference type="NCBI Taxonomy" id="2873249"/>
    <lineage>
        <taxon>Bacteria</taxon>
        <taxon>Bacillati</taxon>
        <taxon>Actinomycetota</taxon>
        <taxon>Actinomycetes</taxon>
        <taxon>Kitasatosporales</taxon>
        <taxon>Streptomycetaceae</taxon>
        <taxon>Streptantibioticus</taxon>
    </lineage>
</organism>
<dbReference type="EMBL" id="JAINVZ010000004">
    <property type="protein sequence ID" value="MBY8884696.1"/>
    <property type="molecule type" value="Genomic_DNA"/>
</dbReference>
<gene>
    <name evidence="1" type="ORF">K7472_07540</name>
</gene>
<comment type="caution">
    <text evidence="1">The sequence shown here is derived from an EMBL/GenBank/DDBJ whole genome shotgun (WGS) entry which is preliminary data.</text>
</comment>
<sequence>MSGHIAVNTNELRTMGRTMATLRSDFEHGSDLMNSFSGYIGSGELAGALGDFSTDWSKKRDELCKGLQDLGDCVTKAAETYDGVDGHLASALLKAEAGKGGAAK</sequence>
<evidence type="ECO:0000313" key="2">
    <source>
        <dbReference type="Proteomes" id="UP001198565"/>
    </source>
</evidence>
<dbReference type="Proteomes" id="UP001198565">
    <property type="component" value="Unassembled WGS sequence"/>
</dbReference>
<reference evidence="1 2" key="1">
    <citation type="submission" date="2021-08" db="EMBL/GenBank/DDBJ databases">
        <title>Streptomyces sp. PTM05 isolated from lichen.</title>
        <authorList>
            <person name="Somphong A."/>
            <person name="Phongsopitanun W."/>
            <person name="Tanasupawat S."/>
        </authorList>
    </citation>
    <scope>NUCLEOTIDE SEQUENCE [LARGE SCALE GENOMIC DNA]</scope>
    <source>
        <strain evidence="1 2">Ptm05</strain>
    </source>
</reference>
<dbReference type="SUPFAM" id="SSF140453">
    <property type="entry name" value="EsxAB dimer-like"/>
    <property type="match status" value="1"/>
</dbReference>
<accession>A0ABS7QNE1</accession>
<dbReference type="InterPro" id="IPR036689">
    <property type="entry name" value="ESAT-6-like_sf"/>
</dbReference>
<name>A0ABS7QNE1_9ACTN</name>
<evidence type="ECO:0000313" key="1">
    <source>
        <dbReference type="EMBL" id="MBY8884696.1"/>
    </source>
</evidence>
<keyword evidence="2" id="KW-1185">Reference proteome</keyword>